<evidence type="ECO:0000313" key="4">
    <source>
        <dbReference type="Proteomes" id="UP001299970"/>
    </source>
</evidence>
<dbReference type="PANTHER" id="PTHR31284">
    <property type="entry name" value="ACID PHOSPHATASE-LIKE PROTEIN"/>
    <property type="match status" value="1"/>
</dbReference>
<name>A0ABS9TRK7_9PSEU</name>
<dbReference type="RefSeq" id="WP_241042025.1">
    <property type="nucleotide sequence ID" value="NZ_BAAAJF010000041.1"/>
</dbReference>
<protein>
    <submittedName>
        <fullName evidence="3">Acid phosphatase</fullName>
    </submittedName>
</protein>
<keyword evidence="2" id="KW-0472">Membrane</keyword>
<keyword evidence="4" id="KW-1185">Reference proteome</keyword>
<dbReference type="EMBL" id="JAKXMK010000040">
    <property type="protein sequence ID" value="MCH6171180.1"/>
    <property type="molecule type" value="Genomic_DNA"/>
</dbReference>
<evidence type="ECO:0000313" key="3">
    <source>
        <dbReference type="EMBL" id="MCH6171180.1"/>
    </source>
</evidence>
<organism evidence="3 4">
    <name type="scientific">Pseudonocardia alaniniphila</name>
    <dbReference type="NCBI Taxonomy" id="75291"/>
    <lineage>
        <taxon>Bacteria</taxon>
        <taxon>Bacillati</taxon>
        <taxon>Actinomycetota</taxon>
        <taxon>Actinomycetes</taxon>
        <taxon>Pseudonocardiales</taxon>
        <taxon>Pseudonocardiaceae</taxon>
        <taxon>Pseudonocardia</taxon>
    </lineage>
</organism>
<dbReference type="SUPFAM" id="SSF56784">
    <property type="entry name" value="HAD-like"/>
    <property type="match status" value="1"/>
</dbReference>
<dbReference type="Proteomes" id="UP001299970">
    <property type="component" value="Unassembled WGS sequence"/>
</dbReference>
<reference evidence="3 4" key="1">
    <citation type="submission" date="2022-03" db="EMBL/GenBank/DDBJ databases">
        <title>Pseudonocardia alaer sp. nov., a novel actinomycete isolated from reed forest soil.</title>
        <authorList>
            <person name="Wang L."/>
        </authorList>
    </citation>
    <scope>NUCLEOTIDE SEQUENCE [LARGE SCALE GENOMIC DNA]</scope>
    <source>
        <strain evidence="3 4">Y-16303</strain>
    </source>
</reference>
<keyword evidence="2" id="KW-0812">Transmembrane</keyword>
<keyword evidence="2" id="KW-1133">Transmembrane helix</keyword>
<dbReference type="Pfam" id="PF03767">
    <property type="entry name" value="Acid_phosphat_B"/>
    <property type="match status" value="1"/>
</dbReference>
<comment type="caution">
    <text evidence="3">The sequence shown here is derived from an EMBL/GenBank/DDBJ whole genome shotgun (WGS) entry which is preliminary data.</text>
</comment>
<evidence type="ECO:0000256" key="1">
    <source>
        <dbReference type="ARBA" id="ARBA00022729"/>
    </source>
</evidence>
<sequence length="319" mass="33860">MLAAAFGVEHESTSEICEKRPILLKLERDRLACGRDIEKTCRPMKAAEKRAAGAGARHAWVPLGIAVLVVGVLAGACGTAAMATTMVAGTAPPAGASADRSQPVNLDDAKQDIRTYYGDHIDAAGQHQASADSAWARQVGLVDTRAVRALERRARELGHHRMAIVLDIDDTALSTYSYGANNDFAFHNTAKTIQWALAEKLPVISATLALARSAHEHGVALFFVTGRPHTLANATLKNLNKVGYPAAVGIFFAPGAGSIPTYLHCSGTCTTVQYKSGTRAHIESMGFDVIEDVGDQQSDLSGGHADATYKLPNPMYTVP</sequence>
<dbReference type="InterPro" id="IPR023214">
    <property type="entry name" value="HAD_sf"/>
</dbReference>
<proteinExistence type="predicted"/>
<dbReference type="PANTHER" id="PTHR31284:SF10">
    <property type="entry name" value="ACID PHOSPHATASE-LIKE PROTEIN"/>
    <property type="match status" value="1"/>
</dbReference>
<evidence type="ECO:0000256" key="2">
    <source>
        <dbReference type="SAM" id="Phobius"/>
    </source>
</evidence>
<gene>
    <name evidence="3" type="ORF">MMF94_36230</name>
</gene>
<dbReference type="InterPro" id="IPR036412">
    <property type="entry name" value="HAD-like_sf"/>
</dbReference>
<feature type="transmembrane region" description="Helical" evidence="2">
    <location>
        <begin position="59"/>
        <end position="83"/>
    </location>
</feature>
<dbReference type="InterPro" id="IPR005519">
    <property type="entry name" value="Acid_phosphat_B-like"/>
</dbReference>
<accession>A0ABS9TRK7</accession>
<keyword evidence="1" id="KW-0732">Signal</keyword>
<dbReference type="Gene3D" id="3.40.50.1000">
    <property type="entry name" value="HAD superfamily/HAD-like"/>
    <property type="match status" value="1"/>
</dbReference>